<accession>A0AAE6ZEM9</accession>
<dbReference type="RefSeq" id="WP_168803827.1">
    <property type="nucleotide sequence ID" value="NZ_CP051205.1"/>
</dbReference>
<evidence type="ECO:0000313" key="1">
    <source>
        <dbReference type="EMBL" id="QJB31568.1"/>
    </source>
</evidence>
<sequence>MQGLQDVSNELMTHYTWMLNYLAGLKNDRPASLSPVLLLVNNDCQRMMEAPTPPRQTIGLISVSVKTIPGMRCT</sequence>
<evidence type="ECO:0000313" key="2">
    <source>
        <dbReference type="Proteomes" id="UP000502421"/>
    </source>
</evidence>
<proteinExistence type="predicted"/>
<dbReference type="AlphaFoldDB" id="A0AAE6ZEM9"/>
<organism evidence="1 2">
    <name type="scientific">Chitinophaga oryzae</name>
    <dbReference type="NCBI Taxonomy" id="2725414"/>
    <lineage>
        <taxon>Bacteria</taxon>
        <taxon>Pseudomonadati</taxon>
        <taxon>Bacteroidota</taxon>
        <taxon>Chitinophagia</taxon>
        <taxon>Chitinophagales</taxon>
        <taxon>Chitinophagaceae</taxon>
        <taxon>Chitinophaga</taxon>
    </lineage>
</organism>
<dbReference type="EMBL" id="CP051205">
    <property type="protein sequence ID" value="QJB31568.1"/>
    <property type="molecule type" value="Genomic_DNA"/>
</dbReference>
<reference evidence="2" key="1">
    <citation type="submission" date="2020-04" db="EMBL/GenBank/DDBJ databases">
        <authorList>
            <person name="Kittiwongwattana C."/>
        </authorList>
    </citation>
    <scope>NUCLEOTIDE SEQUENCE [LARGE SCALE GENOMIC DNA]</scope>
    <source>
        <strain evidence="2">1310</strain>
    </source>
</reference>
<name>A0AAE6ZEM9_9BACT</name>
<dbReference type="Proteomes" id="UP000502421">
    <property type="component" value="Chromosome"/>
</dbReference>
<gene>
    <name evidence="1" type="ORF">HF329_09705</name>
</gene>
<dbReference type="KEGG" id="coy:HF329_09705"/>
<protein>
    <submittedName>
        <fullName evidence="1">Uncharacterized protein</fullName>
    </submittedName>
</protein>